<gene>
    <name evidence="1" type="ORF">MENTE1834_LOCUS1751</name>
</gene>
<name>A0ACB0XP55_MELEN</name>
<organism evidence="1 2">
    <name type="scientific">Meloidogyne enterolobii</name>
    <name type="common">Root-knot nematode worm</name>
    <name type="synonym">Meloidogyne mayaguensis</name>
    <dbReference type="NCBI Taxonomy" id="390850"/>
    <lineage>
        <taxon>Eukaryota</taxon>
        <taxon>Metazoa</taxon>
        <taxon>Ecdysozoa</taxon>
        <taxon>Nematoda</taxon>
        <taxon>Chromadorea</taxon>
        <taxon>Rhabditida</taxon>
        <taxon>Tylenchina</taxon>
        <taxon>Tylenchomorpha</taxon>
        <taxon>Tylenchoidea</taxon>
        <taxon>Meloidogynidae</taxon>
        <taxon>Meloidogyninae</taxon>
        <taxon>Meloidogyne</taxon>
    </lineage>
</organism>
<reference evidence="1" key="1">
    <citation type="submission" date="2023-11" db="EMBL/GenBank/DDBJ databases">
        <authorList>
            <person name="Poullet M."/>
        </authorList>
    </citation>
    <scope>NUCLEOTIDE SEQUENCE</scope>
    <source>
        <strain evidence="1">E1834</strain>
    </source>
</reference>
<dbReference type="Proteomes" id="UP001497535">
    <property type="component" value="Unassembled WGS sequence"/>
</dbReference>
<evidence type="ECO:0000313" key="2">
    <source>
        <dbReference type="Proteomes" id="UP001497535"/>
    </source>
</evidence>
<proteinExistence type="predicted"/>
<comment type="caution">
    <text evidence="1">The sequence shown here is derived from an EMBL/GenBank/DDBJ whole genome shotgun (WGS) entry which is preliminary data.</text>
</comment>
<evidence type="ECO:0000313" key="1">
    <source>
        <dbReference type="EMBL" id="CAK5010896.1"/>
    </source>
</evidence>
<dbReference type="EMBL" id="CAVMJV010000001">
    <property type="protein sequence ID" value="CAK5010896.1"/>
    <property type="molecule type" value="Genomic_DNA"/>
</dbReference>
<keyword evidence="2" id="KW-1185">Reference proteome</keyword>
<protein>
    <submittedName>
        <fullName evidence="1">Uncharacterized protein</fullName>
    </submittedName>
</protein>
<accession>A0ACB0XP55</accession>
<sequence length="95" mass="10673">MQGAKLLDIFIFFSLNGNSISYLPSGVRVTDFLNNSNAFLSSSFNGLSVIPKDSNSQNFSTFSIEKIFDSFKFRLITPLPERTFPSFVCITENPF</sequence>